<dbReference type="EMBL" id="DSVL01000321">
    <property type="protein sequence ID" value="HFH29917.1"/>
    <property type="molecule type" value="Genomic_DNA"/>
</dbReference>
<dbReference type="SUPFAM" id="SSF53067">
    <property type="entry name" value="Actin-like ATPase domain"/>
    <property type="match status" value="2"/>
</dbReference>
<evidence type="ECO:0000313" key="6">
    <source>
        <dbReference type="EMBL" id="HFH29917.1"/>
    </source>
</evidence>
<dbReference type="AlphaFoldDB" id="A0A7C3E5W7"/>
<name>A0A7C3E5W7_9SPIR</name>
<comment type="similarity">
    <text evidence="1">Belongs to the FGGY kinase family.</text>
</comment>
<dbReference type="InterPro" id="IPR050406">
    <property type="entry name" value="FGGY_Carb_Kinase"/>
</dbReference>
<evidence type="ECO:0000256" key="3">
    <source>
        <dbReference type="ARBA" id="ARBA00022777"/>
    </source>
</evidence>
<dbReference type="InterPro" id="IPR018484">
    <property type="entry name" value="FGGY_N"/>
</dbReference>
<protein>
    <submittedName>
        <fullName evidence="6">Carbohydrate kinase</fullName>
    </submittedName>
</protein>
<dbReference type="PANTHER" id="PTHR43095:SF5">
    <property type="entry name" value="XYLULOSE KINASE"/>
    <property type="match status" value="1"/>
</dbReference>
<dbReference type="PIRSF" id="PIRSF000538">
    <property type="entry name" value="GlpK"/>
    <property type="match status" value="1"/>
</dbReference>
<organism evidence="6">
    <name type="scientific">Gracilinema caldarium</name>
    <dbReference type="NCBI Taxonomy" id="215591"/>
    <lineage>
        <taxon>Bacteria</taxon>
        <taxon>Pseudomonadati</taxon>
        <taxon>Spirochaetota</taxon>
        <taxon>Spirochaetia</taxon>
        <taxon>Spirochaetales</taxon>
        <taxon>Breznakiellaceae</taxon>
        <taxon>Gracilinema</taxon>
    </lineage>
</organism>
<evidence type="ECO:0000256" key="2">
    <source>
        <dbReference type="ARBA" id="ARBA00022679"/>
    </source>
</evidence>
<dbReference type="GO" id="GO:0005975">
    <property type="term" value="P:carbohydrate metabolic process"/>
    <property type="evidence" value="ECO:0007669"/>
    <property type="project" value="InterPro"/>
</dbReference>
<keyword evidence="2" id="KW-0808">Transferase</keyword>
<comment type="caution">
    <text evidence="6">The sequence shown here is derived from an EMBL/GenBank/DDBJ whole genome shotgun (WGS) entry which is preliminary data.</text>
</comment>
<evidence type="ECO:0000259" key="5">
    <source>
        <dbReference type="Pfam" id="PF02782"/>
    </source>
</evidence>
<dbReference type="InterPro" id="IPR043129">
    <property type="entry name" value="ATPase_NBD"/>
</dbReference>
<dbReference type="InterPro" id="IPR018485">
    <property type="entry name" value="FGGY_C"/>
</dbReference>
<evidence type="ECO:0000259" key="4">
    <source>
        <dbReference type="Pfam" id="PF00370"/>
    </source>
</evidence>
<dbReference type="GO" id="GO:0016301">
    <property type="term" value="F:kinase activity"/>
    <property type="evidence" value="ECO:0007669"/>
    <property type="project" value="UniProtKB-KW"/>
</dbReference>
<feature type="domain" description="Carbohydrate kinase FGGY C-terminal" evidence="5">
    <location>
        <begin position="328"/>
        <end position="466"/>
    </location>
</feature>
<reference evidence="6" key="1">
    <citation type="journal article" date="2020" name="mSystems">
        <title>Genome- and Community-Level Interaction Insights into Carbon Utilization and Element Cycling Functions of Hydrothermarchaeota in Hydrothermal Sediment.</title>
        <authorList>
            <person name="Zhou Z."/>
            <person name="Liu Y."/>
            <person name="Xu W."/>
            <person name="Pan J."/>
            <person name="Luo Z.H."/>
            <person name="Li M."/>
        </authorList>
    </citation>
    <scope>NUCLEOTIDE SEQUENCE [LARGE SCALE GENOMIC DNA]</scope>
    <source>
        <strain evidence="6">SpSt-503</strain>
    </source>
</reference>
<dbReference type="Gene3D" id="3.30.420.40">
    <property type="match status" value="2"/>
</dbReference>
<proteinExistence type="inferred from homology"/>
<keyword evidence="3 6" id="KW-0418">Kinase</keyword>
<sequence>MFLITLTKPIQLSMMPAEVSMLLGIDLGTGSIKVLLQELDGTLRSSASVAYPVTSPEPGAAETHPALWMSALAEAMAQLHQQVILQGPNTLPIDAIGFSGQMHGIVPLSQSGEAIHPAILWADSRGTEFLPLLDHYIKGRETEIMNAPNAGMTAVSIVWFKKHRPELYEKTRWFLFPKDYIRYRLTGQICTDFSDASGSLLYNFKTQSWDQDLCRLLQIDERKLPPIRKSLEVTGHTLGEALRFGLPEQVPVVAGAGDTPAALFGSACFIEKAASQGIIQISVGTAVQVVRPLTTIPEYNQSLNYYESALAGQGYQMAAMLNGGLALERVREWLHYDWEEFYQEFDKCPTDIPADLTFLPYLAGERTPYRNPDARGAWIGLSLQHTRRDLMASALFGVACTVRLGIETLLGTKNAAYFTDFAFRLVGGSSCRSGWVTLLASVLEHPLQVAEISDVSARGAAAMAGTMLSGALPQQLKFHEIQPQQILGLEKRYNQFLQNYSALF</sequence>
<dbReference type="Pfam" id="PF02782">
    <property type="entry name" value="FGGY_C"/>
    <property type="match status" value="1"/>
</dbReference>
<dbReference type="Pfam" id="PF00370">
    <property type="entry name" value="FGGY_N"/>
    <property type="match status" value="1"/>
</dbReference>
<gene>
    <name evidence="6" type="ORF">ENS59_10470</name>
</gene>
<evidence type="ECO:0000256" key="1">
    <source>
        <dbReference type="ARBA" id="ARBA00009156"/>
    </source>
</evidence>
<feature type="domain" description="Carbohydrate kinase FGGY N-terminal" evidence="4">
    <location>
        <begin position="21"/>
        <end position="265"/>
    </location>
</feature>
<dbReference type="InterPro" id="IPR000577">
    <property type="entry name" value="Carb_kinase_FGGY"/>
</dbReference>
<accession>A0A7C3E5W7</accession>
<dbReference type="PANTHER" id="PTHR43095">
    <property type="entry name" value="SUGAR KINASE"/>
    <property type="match status" value="1"/>
</dbReference>
<dbReference type="CDD" id="cd07808">
    <property type="entry name" value="ASKHA_NBD_FGGY_EcXK-like"/>
    <property type="match status" value="1"/>
</dbReference>